<feature type="signal peptide" evidence="1">
    <location>
        <begin position="1"/>
        <end position="19"/>
    </location>
</feature>
<name>A0ABS3AN97_9PSED</name>
<protein>
    <submittedName>
        <fullName evidence="2">Uncharacterized protein</fullName>
    </submittedName>
</protein>
<accession>A0ABS3AN97</accession>
<evidence type="ECO:0000256" key="1">
    <source>
        <dbReference type="SAM" id="SignalP"/>
    </source>
</evidence>
<proteinExistence type="predicted"/>
<feature type="chain" id="PRO_5045284141" evidence="1">
    <location>
        <begin position="20"/>
        <end position="159"/>
    </location>
</feature>
<evidence type="ECO:0000313" key="3">
    <source>
        <dbReference type="Proteomes" id="UP000772591"/>
    </source>
</evidence>
<keyword evidence="1" id="KW-0732">Signal</keyword>
<dbReference type="EMBL" id="JADEVO010000062">
    <property type="protein sequence ID" value="MBN3968645.1"/>
    <property type="molecule type" value="Genomic_DNA"/>
</dbReference>
<evidence type="ECO:0000313" key="2">
    <source>
        <dbReference type="EMBL" id="MBN3968645.1"/>
    </source>
</evidence>
<sequence>MRCKFFAFFMTLPFCAASAASDFVTLQCSGERQTIQQDRKAQAIFDALGKSHSTPFSQIYKIKFDENDPVVMIMTEDKKFVVLEGGKSERHSVYECKSSEFDIKCNFVQSHKNYVSSRDLTISRVDGALSSGFSFLGPAGFSTIEKGVCKKFDEGSVLF</sequence>
<dbReference type="Proteomes" id="UP000772591">
    <property type="component" value="Unassembled WGS sequence"/>
</dbReference>
<dbReference type="RefSeq" id="WP_205894190.1">
    <property type="nucleotide sequence ID" value="NZ_JADEVO010000062.1"/>
</dbReference>
<organism evidence="2 3">
    <name type="scientific">Pseudomonas gregormendelii</name>
    <dbReference type="NCBI Taxonomy" id="1628277"/>
    <lineage>
        <taxon>Bacteria</taxon>
        <taxon>Pseudomonadati</taxon>
        <taxon>Pseudomonadota</taxon>
        <taxon>Gammaproteobacteria</taxon>
        <taxon>Pseudomonadales</taxon>
        <taxon>Pseudomonadaceae</taxon>
        <taxon>Pseudomonas</taxon>
    </lineage>
</organism>
<keyword evidence="3" id="KW-1185">Reference proteome</keyword>
<reference evidence="2 3" key="1">
    <citation type="journal article" date="2021" name="Int. J. Syst. Evol. Microbiol.">
        <title>Pseudomonas piscium sp. nov., Pseudomonas pisciculturae sp. nov., Pseudomonas mucoides sp. nov. and Pseudomonas neuropathica sp. nov. isolated from rainbow trout.</title>
        <authorList>
            <person name="Duman M."/>
            <person name="Mulet M."/>
            <person name="Altun S."/>
            <person name="Saticioglu I.B."/>
            <person name="Gomila M."/>
            <person name="Lalucat J."/>
            <person name="Garcia-Valdes E."/>
        </authorList>
    </citation>
    <scope>NUCLEOTIDE SEQUENCE [LARGE SCALE GENOMIC DNA]</scope>
    <source>
        <strain evidence="2 3">LMG 28632</strain>
    </source>
</reference>
<comment type="caution">
    <text evidence="2">The sequence shown here is derived from an EMBL/GenBank/DDBJ whole genome shotgun (WGS) entry which is preliminary data.</text>
</comment>
<gene>
    <name evidence="2" type="ORF">IMW75_25665</name>
</gene>